<comment type="caution">
    <text evidence="1">The sequence shown here is derived from an EMBL/GenBank/DDBJ whole genome shotgun (WGS) entry which is preliminary data.</text>
</comment>
<evidence type="ECO:0000313" key="1">
    <source>
        <dbReference type="EMBL" id="CAI9955461.1"/>
    </source>
</evidence>
<gene>
    <name evidence="1" type="ORF">HINF_LOCUS43106</name>
    <name evidence="2" type="ORF">HINF_LOCUS5293</name>
</gene>
<keyword evidence="3" id="KW-1185">Reference proteome</keyword>
<dbReference type="Proteomes" id="UP001642409">
    <property type="component" value="Unassembled WGS sequence"/>
</dbReference>
<name>A0AA86QEP3_9EUKA</name>
<evidence type="ECO:0000313" key="3">
    <source>
        <dbReference type="Proteomes" id="UP001642409"/>
    </source>
</evidence>
<accession>A0AA86QEP3</accession>
<organism evidence="1">
    <name type="scientific">Hexamita inflata</name>
    <dbReference type="NCBI Taxonomy" id="28002"/>
    <lineage>
        <taxon>Eukaryota</taxon>
        <taxon>Metamonada</taxon>
        <taxon>Diplomonadida</taxon>
        <taxon>Hexamitidae</taxon>
        <taxon>Hexamitinae</taxon>
        <taxon>Hexamita</taxon>
    </lineage>
</organism>
<reference evidence="1" key="1">
    <citation type="submission" date="2023-06" db="EMBL/GenBank/DDBJ databases">
        <authorList>
            <person name="Kurt Z."/>
        </authorList>
    </citation>
    <scope>NUCLEOTIDE SEQUENCE</scope>
</reference>
<evidence type="ECO:0000313" key="2">
    <source>
        <dbReference type="EMBL" id="CAL5979146.1"/>
    </source>
</evidence>
<sequence>MQQFAPSHYSLLIELRNIKSIEIDKFLDELPKEGFKQQESQSRNKNVSAISAATNTSHAPHLPQLQALVIKPDSRKSTDKGRFSSKITCRSNGYNGMAQSVQISSSVASGNLFGMFVCFEVYCCPNCQGKFNQNYFGKQSQYLQNSVFESALLQFYQNGSPNTSAAQSATQNNQIYVVLLFRKYSLLWFKREKRNLADSELSRNIQPRFKDINIF</sequence>
<reference evidence="2 3" key="2">
    <citation type="submission" date="2024-07" db="EMBL/GenBank/DDBJ databases">
        <authorList>
            <person name="Akdeniz Z."/>
        </authorList>
    </citation>
    <scope>NUCLEOTIDE SEQUENCE [LARGE SCALE GENOMIC DNA]</scope>
</reference>
<dbReference type="EMBL" id="CATOUU010000865">
    <property type="protein sequence ID" value="CAI9955461.1"/>
    <property type="molecule type" value="Genomic_DNA"/>
</dbReference>
<proteinExistence type="predicted"/>
<dbReference type="AlphaFoldDB" id="A0AA86QEP3"/>
<dbReference type="EMBL" id="CAXDID020000010">
    <property type="protein sequence ID" value="CAL5979146.1"/>
    <property type="molecule type" value="Genomic_DNA"/>
</dbReference>
<protein>
    <submittedName>
        <fullName evidence="2">Hypothetical_protein</fullName>
    </submittedName>
</protein>